<feature type="transmembrane region" description="Helical" evidence="7">
    <location>
        <begin position="131"/>
        <end position="154"/>
    </location>
</feature>
<evidence type="ECO:0000256" key="1">
    <source>
        <dbReference type="ARBA" id="ARBA00004141"/>
    </source>
</evidence>
<feature type="transmembrane region" description="Helical" evidence="7">
    <location>
        <begin position="97"/>
        <end position="119"/>
    </location>
</feature>
<dbReference type="GO" id="GO:0005886">
    <property type="term" value="C:plasma membrane"/>
    <property type="evidence" value="ECO:0007669"/>
    <property type="project" value="TreeGrafter"/>
</dbReference>
<dbReference type="AlphaFoldDB" id="A0A0B7FGE4"/>
<protein>
    <submittedName>
        <fullName evidence="8">UPF0014 membrane protein</fullName>
    </submittedName>
</protein>
<dbReference type="Pfam" id="PF03649">
    <property type="entry name" value="UPF0014"/>
    <property type="match status" value="1"/>
</dbReference>
<keyword evidence="9" id="KW-1185">Reference proteome</keyword>
<evidence type="ECO:0000256" key="4">
    <source>
        <dbReference type="ARBA" id="ARBA00022989"/>
    </source>
</evidence>
<dbReference type="PANTHER" id="PTHR30028">
    <property type="entry name" value="UPF0014 INNER MEMBRANE PROTEIN YBBM-RELATED"/>
    <property type="match status" value="1"/>
</dbReference>
<dbReference type="InterPro" id="IPR005226">
    <property type="entry name" value="UPF0014_fam"/>
</dbReference>
<evidence type="ECO:0000256" key="5">
    <source>
        <dbReference type="ARBA" id="ARBA00023136"/>
    </source>
</evidence>
<evidence type="ECO:0000256" key="6">
    <source>
        <dbReference type="SAM" id="MobiDB-lite"/>
    </source>
</evidence>
<feature type="transmembrane region" description="Helical" evidence="7">
    <location>
        <begin position="225"/>
        <end position="250"/>
    </location>
</feature>
<comment type="similarity">
    <text evidence="2">Belongs to the UPF0014 family.</text>
</comment>
<reference evidence="8 9" key="1">
    <citation type="submission" date="2014-11" db="EMBL/GenBank/DDBJ databases">
        <authorList>
            <person name="Wibberg Daniel"/>
        </authorList>
    </citation>
    <scope>NUCLEOTIDE SEQUENCE [LARGE SCALE GENOMIC DNA]</scope>
    <source>
        <strain evidence="8">Rhizoctonia solani AG1-IB 7/3/14</strain>
    </source>
</reference>
<dbReference type="EMBL" id="LN679101">
    <property type="protein sequence ID" value="CEL55282.1"/>
    <property type="molecule type" value="Genomic_DNA"/>
</dbReference>
<feature type="transmembrane region" description="Helical" evidence="7">
    <location>
        <begin position="197"/>
        <end position="219"/>
    </location>
</feature>
<comment type="subcellular location">
    <subcellularLocation>
        <location evidence="1">Membrane</location>
        <topology evidence="1">Multi-pass membrane protein</topology>
    </subcellularLocation>
</comment>
<sequence length="313" mass="33373">MSAGKNTHLDWTNVGIGFCFVAADAVVSYGLGLGVGTSLVSAAIRCTVQLSVMALILQSVFEASSPWAVAGISCLLLVLGSFETVANKSKYRFSGMLPSTFVAMAISTIPVSIIGTRFAMSETEFWAAEKYIPILGMLCGSTISGIVVATTSVLKELHENRDKIETYLAFGASRYEACKPIATSALRLALTPTINQMSVIGLISIPGMMTGAILGGASVDQAAKLQMVIMFMINACTTLAAIVGMFSALYRAVDDCARIRSDRIFTEKFILWRARDHAIHSIVDAGKAGYQKLRHPQQDSLSNGNGERAPLLG</sequence>
<evidence type="ECO:0000313" key="9">
    <source>
        <dbReference type="Proteomes" id="UP000059188"/>
    </source>
</evidence>
<feature type="transmembrane region" description="Helical" evidence="7">
    <location>
        <begin position="67"/>
        <end position="85"/>
    </location>
</feature>
<proteinExistence type="inferred from homology"/>
<evidence type="ECO:0000256" key="2">
    <source>
        <dbReference type="ARBA" id="ARBA00005268"/>
    </source>
</evidence>
<dbReference type="PANTHER" id="PTHR30028:SF0">
    <property type="entry name" value="PROTEIN ALUMINUM SENSITIVE 3"/>
    <property type="match status" value="1"/>
</dbReference>
<evidence type="ECO:0000256" key="3">
    <source>
        <dbReference type="ARBA" id="ARBA00022692"/>
    </source>
</evidence>
<evidence type="ECO:0000313" key="8">
    <source>
        <dbReference type="EMBL" id="CEL55282.1"/>
    </source>
</evidence>
<keyword evidence="3 7" id="KW-0812">Transmembrane</keyword>
<organism evidence="8 9">
    <name type="scientific">Thanatephorus cucumeris (strain AG1-IB / isolate 7/3/14)</name>
    <name type="common">Lettuce bottom rot fungus</name>
    <name type="synonym">Rhizoctonia solani</name>
    <dbReference type="NCBI Taxonomy" id="1108050"/>
    <lineage>
        <taxon>Eukaryota</taxon>
        <taxon>Fungi</taxon>
        <taxon>Dikarya</taxon>
        <taxon>Basidiomycota</taxon>
        <taxon>Agaricomycotina</taxon>
        <taxon>Agaricomycetes</taxon>
        <taxon>Cantharellales</taxon>
        <taxon>Ceratobasidiaceae</taxon>
        <taxon>Rhizoctonia</taxon>
        <taxon>Rhizoctonia solani AG-1</taxon>
    </lineage>
</organism>
<name>A0A0B7FGE4_THACB</name>
<evidence type="ECO:0000256" key="7">
    <source>
        <dbReference type="SAM" id="Phobius"/>
    </source>
</evidence>
<dbReference type="Proteomes" id="UP000059188">
    <property type="component" value="Unassembled WGS sequence"/>
</dbReference>
<keyword evidence="4 7" id="KW-1133">Transmembrane helix</keyword>
<feature type="region of interest" description="Disordered" evidence="6">
    <location>
        <begin position="294"/>
        <end position="313"/>
    </location>
</feature>
<feature type="transmembrane region" description="Helical" evidence="7">
    <location>
        <begin position="14"/>
        <end position="35"/>
    </location>
</feature>
<gene>
    <name evidence="8" type="ORF">RSOLAG1IB_01291</name>
</gene>
<dbReference type="OrthoDB" id="432685at2759"/>
<keyword evidence="5 7" id="KW-0472">Membrane</keyword>
<accession>A0A0B7FGE4</accession>